<name>A0A1G7DEK7_9FLAO</name>
<reference evidence="1 2" key="1">
    <citation type="submission" date="2016-10" db="EMBL/GenBank/DDBJ databases">
        <authorList>
            <person name="de Groot N.N."/>
        </authorList>
    </citation>
    <scope>NUCLEOTIDE SEQUENCE [LARGE SCALE GENOMIC DNA]</scope>
    <source>
        <strain evidence="1 2">DSM 23421</strain>
    </source>
</reference>
<keyword evidence="2" id="KW-1185">Reference proteome</keyword>
<evidence type="ECO:0000313" key="1">
    <source>
        <dbReference type="EMBL" id="SDE49470.1"/>
    </source>
</evidence>
<dbReference type="EMBL" id="FNAO01000005">
    <property type="protein sequence ID" value="SDE49470.1"/>
    <property type="molecule type" value="Genomic_DNA"/>
</dbReference>
<gene>
    <name evidence="1" type="ORF">SAMN05421636_105272</name>
</gene>
<organism evidence="1 2">
    <name type="scientific">Pricia antarctica</name>
    <dbReference type="NCBI Taxonomy" id="641691"/>
    <lineage>
        <taxon>Bacteria</taxon>
        <taxon>Pseudomonadati</taxon>
        <taxon>Bacteroidota</taxon>
        <taxon>Flavobacteriia</taxon>
        <taxon>Flavobacteriales</taxon>
        <taxon>Flavobacteriaceae</taxon>
        <taxon>Pricia</taxon>
    </lineage>
</organism>
<sequence>MKRQSLKLVQNVLLLIKTIYFVWKERAETGKVNVRILYFEYPNPYPFFKFGHGNQI</sequence>
<accession>A0A1G7DEK7</accession>
<dbReference type="AlphaFoldDB" id="A0A1G7DEK7"/>
<protein>
    <submittedName>
        <fullName evidence="1">Uncharacterized protein</fullName>
    </submittedName>
</protein>
<dbReference type="STRING" id="641691.SAMN05421636_105272"/>
<evidence type="ECO:0000313" key="2">
    <source>
        <dbReference type="Proteomes" id="UP000199109"/>
    </source>
</evidence>
<proteinExistence type="predicted"/>
<dbReference type="Proteomes" id="UP000199109">
    <property type="component" value="Unassembled WGS sequence"/>
</dbReference>